<proteinExistence type="predicted"/>
<comment type="caution">
    <text evidence="2">The sequence shown here is derived from an EMBL/GenBank/DDBJ whole genome shotgun (WGS) entry which is preliminary data.</text>
</comment>
<reference evidence="2" key="2">
    <citation type="journal article" date="2023" name="IMA Fungus">
        <title>Comparative genomic study of the Penicillium genus elucidates a diverse pangenome and 15 lateral gene transfer events.</title>
        <authorList>
            <person name="Petersen C."/>
            <person name="Sorensen T."/>
            <person name="Nielsen M.R."/>
            <person name="Sondergaard T.E."/>
            <person name="Sorensen J.L."/>
            <person name="Fitzpatrick D.A."/>
            <person name="Frisvad J.C."/>
            <person name="Nielsen K.L."/>
        </authorList>
    </citation>
    <scope>NUCLEOTIDE SEQUENCE</scope>
    <source>
        <strain evidence="2">IBT 26290</strain>
    </source>
</reference>
<organism evidence="2 3">
    <name type="scientific">Penicillium canariense</name>
    <dbReference type="NCBI Taxonomy" id="189055"/>
    <lineage>
        <taxon>Eukaryota</taxon>
        <taxon>Fungi</taxon>
        <taxon>Dikarya</taxon>
        <taxon>Ascomycota</taxon>
        <taxon>Pezizomycotina</taxon>
        <taxon>Eurotiomycetes</taxon>
        <taxon>Eurotiomycetidae</taxon>
        <taxon>Eurotiales</taxon>
        <taxon>Aspergillaceae</taxon>
        <taxon>Penicillium</taxon>
    </lineage>
</organism>
<evidence type="ECO:0000313" key="2">
    <source>
        <dbReference type="EMBL" id="KAJ5160125.1"/>
    </source>
</evidence>
<accession>A0A9W9HYY9</accession>
<dbReference type="InterPro" id="IPR008936">
    <property type="entry name" value="Rho_GTPase_activation_prot"/>
</dbReference>
<reference evidence="2" key="1">
    <citation type="submission" date="2022-11" db="EMBL/GenBank/DDBJ databases">
        <authorList>
            <person name="Petersen C."/>
        </authorList>
    </citation>
    <scope>NUCLEOTIDE SEQUENCE</scope>
    <source>
        <strain evidence="2">IBT 26290</strain>
    </source>
</reference>
<dbReference type="Gene3D" id="1.10.555.10">
    <property type="entry name" value="Rho GTPase activation protein"/>
    <property type="match status" value="1"/>
</dbReference>
<name>A0A9W9HYY9_9EURO</name>
<feature type="compositionally biased region" description="Basic and acidic residues" evidence="1">
    <location>
        <begin position="148"/>
        <end position="162"/>
    </location>
</feature>
<dbReference type="SUPFAM" id="SSF48350">
    <property type="entry name" value="GTPase activation domain, GAP"/>
    <property type="match status" value="1"/>
</dbReference>
<feature type="region of interest" description="Disordered" evidence="1">
    <location>
        <begin position="9"/>
        <end position="30"/>
    </location>
</feature>
<dbReference type="EMBL" id="JAPQKN010000004">
    <property type="protein sequence ID" value="KAJ5160125.1"/>
    <property type="molecule type" value="Genomic_DNA"/>
</dbReference>
<feature type="compositionally biased region" description="Polar residues" evidence="1">
    <location>
        <begin position="75"/>
        <end position="84"/>
    </location>
</feature>
<evidence type="ECO:0008006" key="4">
    <source>
        <dbReference type="Google" id="ProtNLM"/>
    </source>
</evidence>
<feature type="compositionally biased region" description="Low complexity" evidence="1">
    <location>
        <begin position="314"/>
        <end position="325"/>
    </location>
</feature>
<dbReference type="RefSeq" id="XP_056541683.1">
    <property type="nucleotide sequence ID" value="XM_056689254.1"/>
</dbReference>
<feature type="compositionally biased region" description="Basic residues" evidence="1">
    <location>
        <begin position="20"/>
        <end position="30"/>
    </location>
</feature>
<gene>
    <name evidence="2" type="ORF">N7482_007129</name>
</gene>
<feature type="compositionally biased region" description="Basic and acidic residues" evidence="1">
    <location>
        <begin position="260"/>
        <end position="297"/>
    </location>
</feature>
<evidence type="ECO:0000256" key="1">
    <source>
        <dbReference type="SAM" id="MobiDB-lite"/>
    </source>
</evidence>
<dbReference type="GeneID" id="81428430"/>
<sequence length="693" mass="76211">MTLFRTFFRSHKSEADGTSRPRRTWPRLRRSQSAAVVLDAHLQLLTPTADASPVQTGSDETDSAASERPAVASTRAGQQSSGHDNLTRTEDNDAAAAEPSHKSNDSNELSRFPQGSKRLKTFVNRLRPRKSYGPSCVSESLQPTGLQDGRENANTDPVKEDPFSQTQSTVDAGAQEQNRSVSARTVQSEESNHTTITVCRHPSRHIPLPVQELGEDWFVEGFMTYGKHSRETTHLSEASDPFSDGKIADAHRRSHTSSRCSDDPVQRKSEATQRSKRRSQAETSHHTVAKSHSEHSSHNSHSSHPASTALRDPSSSSQSSRSSRMSRLDPTRAREAFNTGAVQFNPLLFIPSGDAATTEAEEKPTRVVDNTLERRRRFLGRIHPVQSHLTLGSATPTPTPAPKLRRTKTFASLVRRPEPMTSLRGKSIETIARLGGYSFIVLPPDLAPCPLQLPASIVATVVYLRRFGVGARAADLFVEPGNVKKAIRLYECFARHVLIAAKDEPRIALTMRVIAMPIWENEEEGTPILSTAWVLKAILAGLPGGILGSAQLYKTLKDIYHTESVHTAARTRLIALAIVALTSEMQCALICAVFGLLTALLQSTERDEPRPAGTPVRPVASMSKADRLVRVFGPLLTGSGPRDQTVQPNVTEEVEREIAEERVAGMLVEHWRGISHQLRAWTSGYHSSESKRE</sequence>
<dbReference type="Proteomes" id="UP001149163">
    <property type="component" value="Unassembled WGS sequence"/>
</dbReference>
<feature type="compositionally biased region" description="Polar residues" evidence="1">
    <location>
        <begin position="163"/>
        <end position="194"/>
    </location>
</feature>
<dbReference type="AlphaFoldDB" id="A0A9W9HYY9"/>
<feature type="region of interest" description="Disordered" evidence="1">
    <location>
        <begin position="48"/>
        <end position="194"/>
    </location>
</feature>
<dbReference type="OrthoDB" id="9994905at2759"/>
<protein>
    <recommendedName>
        <fullName evidence="4">Rho-GAP domain-containing protein</fullName>
    </recommendedName>
</protein>
<feature type="region of interest" description="Disordered" evidence="1">
    <location>
        <begin position="232"/>
        <end position="330"/>
    </location>
</feature>
<evidence type="ECO:0000313" key="3">
    <source>
        <dbReference type="Proteomes" id="UP001149163"/>
    </source>
</evidence>
<keyword evidence="3" id="KW-1185">Reference proteome</keyword>